<dbReference type="EMBL" id="CP070608">
    <property type="protein sequence ID" value="QSE98541.1"/>
    <property type="molecule type" value="Genomic_DNA"/>
</dbReference>
<protein>
    <recommendedName>
        <fullName evidence="4">Lipoprotein</fullName>
    </recommendedName>
</protein>
<feature type="chain" id="PRO_5036780566" description="Lipoprotein" evidence="1">
    <location>
        <begin position="18"/>
        <end position="159"/>
    </location>
</feature>
<accession>A0A975A1P3</accession>
<dbReference type="Proteomes" id="UP000662783">
    <property type="component" value="Chromosome"/>
</dbReference>
<evidence type="ECO:0000313" key="2">
    <source>
        <dbReference type="EMBL" id="QSE98541.1"/>
    </source>
</evidence>
<evidence type="ECO:0000256" key="1">
    <source>
        <dbReference type="SAM" id="SignalP"/>
    </source>
</evidence>
<evidence type="ECO:0008006" key="4">
    <source>
        <dbReference type="Google" id="ProtNLM"/>
    </source>
</evidence>
<evidence type="ECO:0000313" key="3">
    <source>
        <dbReference type="Proteomes" id="UP000662783"/>
    </source>
</evidence>
<dbReference type="PROSITE" id="PS51257">
    <property type="entry name" value="PROKAR_LIPOPROTEIN"/>
    <property type="match status" value="1"/>
</dbReference>
<gene>
    <name evidence="2" type="ORF">JR347_05530</name>
</gene>
<dbReference type="AlphaFoldDB" id="A0A975A1P3"/>
<name>A0A975A1P3_9BACT</name>
<reference evidence="2" key="1">
    <citation type="submission" date="2021-02" db="EMBL/GenBank/DDBJ databases">
        <title>Fulvivirga sp. S481 isolated from sea water.</title>
        <authorList>
            <person name="Bae S.S."/>
            <person name="Baek K."/>
        </authorList>
    </citation>
    <scope>NUCLEOTIDE SEQUENCE</scope>
    <source>
        <strain evidence="2">S481</strain>
    </source>
</reference>
<keyword evidence="1" id="KW-0732">Signal</keyword>
<dbReference type="KEGG" id="fuv:JR347_05530"/>
<organism evidence="2 3">
    <name type="scientific">Fulvivirga lutea</name>
    <dbReference type="NCBI Taxonomy" id="2810512"/>
    <lineage>
        <taxon>Bacteria</taxon>
        <taxon>Pseudomonadati</taxon>
        <taxon>Bacteroidota</taxon>
        <taxon>Cytophagia</taxon>
        <taxon>Cytophagales</taxon>
        <taxon>Fulvivirgaceae</taxon>
        <taxon>Fulvivirga</taxon>
    </lineage>
</organism>
<proteinExistence type="predicted"/>
<dbReference type="RefSeq" id="WP_205723055.1">
    <property type="nucleotide sequence ID" value="NZ_CP070608.1"/>
</dbReference>
<keyword evidence="3" id="KW-1185">Reference proteome</keyword>
<feature type="signal peptide" evidence="1">
    <location>
        <begin position="1"/>
        <end position="17"/>
    </location>
</feature>
<sequence>MKRLPFIIIMMSFLAFSCSDDDNPSVSKESKTSNYSGDLRFEDALEDIQEGNGTSDEFTIYKVSVVSDSLLVEVGYAGGCQSHEFELIWPDAIITIYPYDFGVILNHNANGDLCEAFIQETLFFNLSDNPLGLNDQSIQDMKITIINGSDPDNAVSNKE</sequence>